<keyword evidence="12" id="KW-1185">Reference proteome</keyword>
<dbReference type="KEGG" id="phl:KKY_3129"/>
<dbReference type="Proteomes" id="UP000008850">
    <property type="component" value="Chromosome"/>
</dbReference>
<dbReference type="CDD" id="cd02213">
    <property type="entry name" value="cupin_PMI_typeII_C"/>
    <property type="match status" value="1"/>
</dbReference>
<dbReference type="EC" id="2.7.7.13" evidence="2"/>
<evidence type="ECO:0000256" key="1">
    <source>
        <dbReference type="ARBA" id="ARBA00006115"/>
    </source>
</evidence>
<evidence type="ECO:0000313" key="11">
    <source>
        <dbReference type="EMBL" id="AEQ53119.1"/>
    </source>
</evidence>
<dbReference type="InterPro" id="IPR011051">
    <property type="entry name" value="RmlC_Cupin_sf"/>
</dbReference>
<comment type="similarity">
    <text evidence="1 8">Belongs to the mannose-6-phosphate isomerase type 2 family.</text>
</comment>
<dbReference type="eggNOG" id="COG0662">
    <property type="taxonomic scope" value="Bacteria"/>
</dbReference>
<dbReference type="Pfam" id="PF01050">
    <property type="entry name" value="MannoseP_isomer"/>
    <property type="match status" value="1"/>
</dbReference>
<dbReference type="GO" id="GO:0004475">
    <property type="term" value="F:mannose-1-phosphate guanylyltransferase (GTP) activity"/>
    <property type="evidence" value="ECO:0007669"/>
    <property type="project" value="UniProtKB-EC"/>
</dbReference>
<reference evidence="11 12" key="1">
    <citation type="journal article" date="2012" name="J. Bacteriol.">
        <title>Complete genome sequence of Pelagibacterium halotolerans B2T.</title>
        <authorList>
            <person name="Huo Y.Y."/>
            <person name="Cheng H."/>
            <person name="Han X.F."/>
            <person name="Jiang X.W."/>
            <person name="Sun C."/>
            <person name="Zhang X.Q."/>
            <person name="Zhu X.F."/>
            <person name="Liu Y.F."/>
            <person name="Li P.F."/>
            <person name="Ni P.X."/>
            <person name="Wu M."/>
        </authorList>
    </citation>
    <scope>NUCLEOTIDE SEQUENCE [LARGE SCALE GENOMIC DNA]</scope>
    <source>
        <strain evidence="12">DSM 22347 / JCM 15775 / CGMCC 1.7692 / B2</strain>
    </source>
</reference>
<name>G4RGW6_PELHB</name>
<evidence type="ECO:0000256" key="4">
    <source>
        <dbReference type="ARBA" id="ARBA00022695"/>
    </source>
</evidence>
<protein>
    <recommendedName>
        <fullName evidence="2">mannose-1-phosphate guanylyltransferase</fullName>
        <ecNumber evidence="2">2.7.7.13</ecNumber>
    </recommendedName>
</protein>
<feature type="domain" description="Mannose-6-phosphate isomerase type II C-terminal" evidence="10">
    <location>
        <begin position="365"/>
        <end position="477"/>
    </location>
</feature>
<evidence type="ECO:0000256" key="3">
    <source>
        <dbReference type="ARBA" id="ARBA00022679"/>
    </source>
</evidence>
<dbReference type="Pfam" id="PF00483">
    <property type="entry name" value="NTP_transferase"/>
    <property type="match status" value="1"/>
</dbReference>
<organism evidence="11 12">
    <name type="scientific">Pelagibacterium halotolerans (strain DSM 22347 / JCM 15775 / CGMCC 1.7692 / B2)</name>
    <dbReference type="NCBI Taxonomy" id="1082931"/>
    <lineage>
        <taxon>Bacteria</taxon>
        <taxon>Pseudomonadati</taxon>
        <taxon>Pseudomonadota</taxon>
        <taxon>Alphaproteobacteria</taxon>
        <taxon>Hyphomicrobiales</taxon>
        <taxon>Devosiaceae</taxon>
        <taxon>Pelagibacterium</taxon>
    </lineage>
</organism>
<dbReference type="InterPro" id="IPR014710">
    <property type="entry name" value="RmlC-like_jellyroll"/>
</dbReference>
<keyword evidence="6" id="KW-0342">GTP-binding</keyword>
<accession>G4RGW6</accession>
<dbReference type="SUPFAM" id="SSF53448">
    <property type="entry name" value="Nucleotide-diphospho-sugar transferases"/>
    <property type="match status" value="1"/>
</dbReference>
<dbReference type="FunFam" id="2.60.120.10:FF:000032">
    <property type="entry name" value="Mannose-1-phosphate guanylyltransferase/mannose-6-phosphate isomerase"/>
    <property type="match status" value="1"/>
</dbReference>
<keyword evidence="5" id="KW-0547">Nucleotide-binding</keyword>
<evidence type="ECO:0000259" key="10">
    <source>
        <dbReference type="Pfam" id="PF01050"/>
    </source>
</evidence>
<dbReference type="GO" id="GO:0005525">
    <property type="term" value="F:GTP binding"/>
    <property type="evidence" value="ECO:0007669"/>
    <property type="project" value="UniProtKB-KW"/>
</dbReference>
<comment type="catalytic activity">
    <reaction evidence="7">
        <text>alpha-D-mannose 1-phosphate + GTP + H(+) = GDP-alpha-D-mannose + diphosphate</text>
        <dbReference type="Rhea" id="RHEA:15229"/>
        <dbReference type="ChEBI" id="CHEBI:15378"/>
        <dbReference type="ChEBI" id="CHEBI:33019"/>
        <dbReference type="ChEBI" id="CHEBI:37565"/>
        <dbReference type="ChEBI" id="CHEBI:57527"/>
        <dbReference type="ChEBI" id="CHEBI:58409"/>
        <dbReference type="EC" id="2.7.7.13"/>
    </reaction>
</comment>
<dbReference type="PATRIC" id="fig|1082931.4.peg.3083"/>
<dbReference type="GO" id="GO:0000271">
    <property type="term" value="P:polysaccharide biosynthetic process"/>
    <property type="evidence" value="ECO:0007669"/>
    <property type="project" value="InterPro"/>
</dbReference>
<dbReference type="InterPro" id="IPR006375">
    <property type="entry name" value="Man1P_GuaTrfase/Man6P_Isoase"/>
</dbReference>
<dbReference type="AlphaFoldDB" id="G4RGW6"/>
<dbReference type="RefSeq" id="WP_014132266.1">
    <property type="nucleotide sequence ID" value="NC_016078.1"/>
</dbReference>
<dbReference type="GO" id="GO:0009298">
    <property type="term" value="P:GDP-mannose biosynthetic process"/>
    <property type="evidence" value="ECO:0007669"/>
    <property type="project" value="TreeGrafter"/>
</dbReference>
<evidence type="ECO:0000256" key="2">
    <source>
        <dbReference type="ARBA" id="ARBA00012387"/>
    </source>
</evidence>
<dbReference type="CDD" id="cd02509">
    <property type="entry name" value="GDP-M1P_Guanylyltransferase"/>
    <property type="match status" value="1"/>
</dbReference>
<keyword evidence="4 11" id="KW-0548">Nucleotidyltransferase</keyword>
<dbReference type="Gene3D" id="3.90.550.10">
    <property type="entry name" value="Spore Coat Polysaccharide Biosynthesis Protein SpsA, Chain A"/>
    <property type="match status" value="1"/>
</dbReference>
<dbReference type="InterPro" id="IPR049577">
    <property type="entry name" value="GMPP_N"/>
</dbReference>
<keyword evidence="3 11" id="KW-0808">Transferase</keyword>
<evidence type="ECO:0000313" key="12">
    <source>
        <dbReference type="Proteomes" id="UP000008850"/>
    </source>
</evidence>
<evidence type="ECO:0000256" key="7">
    <source>
        <dbReference type="ARBA" id="ARBA00047343"/>
    </source>
</evidence>
<dbReference type="PANTHER" id="PTHR46390:SF1">
    <property type="entry name" value="MANNOSE-1-PHOSPHATE GUANYLYLTRANSFERASE"/>
    <property type="match status" value="1"/>
</dbReference>
<dbReference type="HOGENOM" id="CLU_035527_1_0_5"/>
<evidence type="ECO:0000256" key="5">
    <source>
        <dbReference type="ARBA" id="ARBA00022741"/>
    </source>
</evidence>
<evidence type="ECO:0000256" key="8">
    <source>
        <dbReference type="RuleBase" id="RU004190"/>
    </source>
</evidence>
<dbReference type="EMBL" id="CP003075">
    <property type="protein sequence ID" value="AEQ53119.1"/>
    <property type="molecule type" value="Genomic_DNA"/>
</dbReference>
<dbReference type="STRING" id="1082931.KKY_3129"/>
<dbReference type="Gene3D" id="2.60.120.10">
    <property type="entry name" value="Jelly Rolls"/>
    <property type="match status" value="1"/>
</dbReference>
<evidence type="ECO:0000259" key="9">
    <source>
        <dbReference type="Pfam" id="PF00483"/>
    </source>
</evidence>
<dbReference type="FunFam" id="3.90.550.10:FF:000046">
    <property type="entry name" value="Mannose-1-phosphate guanylyltransferase (GDP)"/>
    <property type="match status" value="1"/>
</dbReference>
<dbReference type="InterPro" id="IPR001538">
    <property type="entry name" value="Man6P_isomerase-2_C"/>
</dbReference>
<feature type="domain" description="Nucleotidyl transferase" evidence="9">
    <location>
        <begin position="15"/>
        <end position="292"/>
    </location>
</feature>
<dbReference type="InterPro" id="IPR029044">
    <property type="entry name" value="Nucleotide-diphossugar_trans"/>
</dbReference>
<gene>
    <name evidence="11" type="ordered locus">KKY_3129</name>
</gene>
<dbReference type="InterPro" id="IPR005835">
    <property type="entry name" value="NTP_transferase_dom"/>
</dbReference>
<sequence length="482" mass="52643">MTAIKNEDGQRPIVPVVLAGGTGTRLWPISRTARPKQFLALTGEHSLLQETLLRLSGDPRYGAPIIVTNELYRFLVAEQAQEVGIDLAHIVLEPVARNTAPAIVAASLLALAQTDETLVHVLPSDHRIKVDDAYTKALDIAQAAATDGRLVTFGIKPFEPATGFGYIEAGEALASGAHDVRRFVEKPNAEHAAEMIATGSYYWNSGMFLFQASAFLKECQKLAPEVHAAALDAVGKAVQDFDFHRLDAEAFARSPGISVDYAVFEKTALAAVVPAPIDWSDLGSWDAVWKSGSRDAHDNMEVGHVTLNAMSGSLVISEKHHVVVDGLDDVAVLASEDAIYVGRLSAAQSVGEVVKRLKADPATRYLTETHQTSYRPWGGYSSVLNGERFQVKRLFVKPGKRLSLQKHFHRSEHWIVVRGTAEVQVGEEVVTLRENESIYIPQGAMHRLSNPGKILLELIEVQTGSYLGEDDIVRIEDEFGRA</sequence>
<dbReference type="eggNOG" id="COG0836">
    <property type="taxonomic scope" value="Bacteria"/>
</dbReference>
<dbReference type="SUPFAM" id="SSF51182">
    <property type="entry name" value="RmlC-like cupins"/>
    <property type="match status" value="1"/>
</dbReference>
<evidence type="ECO:0000256" key="6">
    <source>
        <dbReference type="ARBA" id="ARBA00023134"/>
    </source>
</evidence>
<dbReference type="PANTHER" id="PTHR46390">
    <property type="entry name" value="MANNOSE-1-PHOSPHATE GUANYLYLTRANSFERASE"/>
    <property type="match status" value="1"/>
</dbReference>
<dbReference type="NCBIfam" id="TIGR01479">
    <property type="entry name" value="GMP_PMI"/>
    <property type="match status" value="1"/>
</dbReference>
<proteinExistence type="inferred from homology"/>
<dbReference type="InterPro" id="IPR051161">
    <property type="entry name" value="Mannose-6P_isomerase_type2"/>
</dbReference>